<dbReference type="Pfam" id="PF08585">
    <property type="entry name" value="RMI1_N_C"/>
    <property type="match status" value="1"/>
</dbReference>
<reference evidence="5" key="1">
    <citation type="journal article" date="2023" name="Mol. Phylogenet. Evol.">
        <title>Genome-scale phylogeny and comparative genomics of the fungal order Sordariales.</title>
        <authorList>
            <person name="Hensen N."/>
            <person name="Bonometti L."/>
            <person name="Westerberg I."/>
            <person name="Brannstrom I.O."/>
            <person name="Guillou S."/>
            <person name="Cros-Aarteil S."/>
            <person name="Calhoun S."/>
            <person name="Haridas S."/>
            <person name="Kuo A."/>
            <person name="Mondo S."/>
            <person name="Pangilinan J."/>
            <person name="Riley R."/>
            <person name="LaButti K."/>
            <person name="Andreopoulos B."/>
            <person name="Lipzen A."/>
            <person name="Chen C."/>
            <person name="Yan M."/>
            <person name="Daum C."/>
            <person name="Ng V."/>
            <person name="Clum A."/>
            <person name="Steindorff A."/>
            <person name="Ohm R.A."/>
            <person name="Martin F."/>
            <person name="Silar P."/>
            <person name="Natvig D.O."/>
            <person name="Lalanne C."/>
            <person name="Gautier V."/>
            <person name="Ament-Velasquez S.L."/>
            <person name="Kruys A."/>
            <person name="Hutchinson M.I."/>
            <person name="Powell A.J."/>
            <person name="Barry K."/>
            <person name="Miller A.N."/>
            <person name="Grigoriev I.V."/>
            <person name="Debuchy R."/>
            <person name="Gladieux P."/>
            <person name="Hiltunen Thoren M."/>
            <person name="Johannesson H."/>
        </authorList>
    </citation>
    <scope>NUCLEOTIDE SEQUENCE [LARGE SCALE GENOMIC DNA]</scope>
    <source>
        <strain evidence="5">CBS 340.73</strain>
    </source>
</reference>
<evidence type="ECO:0000313" key="5">
    <source>
        <dbReference type="Proteomes" id="UP001303473"/>
    </source>
</evidence>
<name>A0AAN6S6N3_9PEZI</name>
<evidence type="ECO:0000259" key="3">
    <source>
        <dbReference type="Pfam" id="PF21000"/>
    </source>
</evidence>
<dbReference type="InterPro" id="IPR013894">
    <property type="entry name" value="RMI1_OB"/>
</dbReference>
<dbReference type="EMBL" id="MU853777">
    <property type="protein sequence ID" value="KAK3942003.1"/>
    <property type="molecule type" value="Genomic_DNA"/>
</dbReference>
<dbReference type="Proteomes" id="UP001303473">
    <property type="component" value="Unassembled WGS sequence"/>
</dbReference>
<dbReference type="InterPro" id="IPR049363">
    <property type="entry name" value="RMI1_N"/>
</dbReference>
<protein>
    <submittedName>
        <fullName evidence="4">Mediated genome instability protein rmi1 protein</fullName>
    </submittedName>
</protein>
<accession>A0AAN6S6N3</accession>
<gene>
    <name evidence="4" type="ORF">QBC46DRAFT_257279</name>
</gene>
<organism evidence="4 5">
    <name type="scientific">Diplogelasinospora grovesii</name>
    <dbReference type="NCBI Taxonomy" id="303347"/>
    <lineage>
        <taxon>Eukaryota</taxon>
        <taxon>Fungi</taxon>
        <taxon>Dikarya</taxon>
        <taxon>Ascomycota</taxon>
        <taxon>Pezizomycotina</taxon>
        <taxon>Sordariomycetes</taxon>
        <taxon>Sordariomycetidae</taxon>
        <taxon>Sordariales</taxon>
        <taxon>Diplogelasinosporaceae</taxon>
        <taxon>Diplogelasinospora</taxon>
    </lineage>
</organism>
<evidence type="ECO:0000259" key="2">
    <source>
        <dbReference type="Pfam" id="PF08585"/>
    </source>
</evidence>
<dbReference type="AlphaFoldDB" id="A0AAN6S6N3"/>
<feature type="region of interest" description="Disordered" evidence="1">
    <location>
        <begin position="139"/>
        <end position="186"/>
    </location>
</feature>
<feature type="domain" description="RMI1 N-terminal" evidence="3">
    <location>
        <begin position="11"/>
        <end position="55"/>
    </location>
</feature>
<proteinExistence type="predicted"/>
<comment type="caution">
    <text evidence="4">The sequence shown here is derived from an EMBL/GenBank/DDBJ whole genome shotgun (WGS) entry which is preliminary data.</text>
</comment>
<dbReference type="InterPro" id="IPR042470">
    <property type="entry name" value="RMI1_N_C_sf"/>
</dbReference>
<feature type="domain" description="RecQ mediated genome instability protein 1 OB-fold" evidence="2">
    <location>
        <begin position="97"/>
        <end position="265"/>
    </location>
</feature>
<keyword evidence="5" id="KW-1185">Reference proteome</keyword>
<sequence length="277" mass="29782">MDLSAQISSSLKSQSLPVPSQSFLTGLISSRNPPPPLASLVATARTRLLCSDLTSPNLLDPGWVADHSFPTPSAATTTSFTTRTSRVTVSTPAAAAAAEVKETRLSRDVIVQVLDIENLSRSRWEQVEELEAIERGEQTRGREVIRLPTSSTSDETGLPTPPNSTAATQAPNTTTNTTQPSDPAVATGRNATHKLILQDSKGTKLYAIELKRVERIAIGKVHIGEKILLKSGTTVARGVVLLEPEKTVVLGGKVDVWHRTWVEGRLARLKEGAKNIN</sequence>
<dbReference type="Pfam" id="PF21000">
    <property type="entry name" value="RMI1_N_N"/>
    <property type="match status" value="1"/>
</dbReference>
<evidence type="ECO:0000256" key="1">
    <source>
        <dbReference type="SAM" id="MobiDB-lite"/>
    </source>
</evidence>
<dbReference type="Gene3D" id="2.40.50.770">
    <property type="entry name" value="RecQ-mediated genome instability protein Rmi1, C-terminal domain"/>
    <property type="match status" value="1"/>
</dbReference>
<feature type="compositionally biased region" description="Low complexity" evidence="1">
    <location>
        <begin position="163"/>
        <end position="181"/>
    </location>
</feature>
<evidence type="ECO:0000313" key="4">
    <source>
        <dbReference type="EMBL" id="KAK3942003.1"/>
    </source>
</evidence>